<name>A0A3M7S6X6_BRAPC</name>
<dbReference type="AlphaFoldDB" id="A0A3M7S6X6"/>
<comment type="caution">
    <text evidence="2">The sequence shown here is derived from an EMBL/GenBank/DDBJ whole genome shotgun (WGS) entry which is preliminary data.</text>
</comment>
<dbReference type="Proteomes" id="UP000276133">
    <property type="component" value="Unassembled WGS sequence"/>
</dbReference>
<proteinExistence type="predicted"/>
<reference evidence="2 3" key="1">
    <citation type="journal article" date="2018" name="Sci. Rep.">
        <title>Genomic signatures of local adaptation to the degree of environmental predictability in rotifers.</title>
        <authorList>
            <person name="Franch-Gras L."/>
            <person name="Hahn C."/>
            <person name="Garcia-Roger E.M."/>
            <person name="Carmona M.J."/>
            <person name="Serra M."/>
            <person name="Gomez A."/>
        </authorList>
    </citation>
    <scope>NUCLEOTIDE SEQUENCE [LARGE SCALE GENOMIC DNA]</scope>
    <source>
        <strain evidence="2">HYR1</strain>
    </source>
</reference>
<evidence type="ECO:0000256" key="1">
    <source>
        <dbReference type="SAM" id="Phobius"/>
    </source>
</evidence>
<protein>
    <submittedName>
        <fullName evidence="2">Uncharacterized protein</fullName>
    </submittedName>
</protein>
<accession>A0A3M7S6X6</accession>
<feature type="transmembrane region" description="Helical" evidence="1">
    <location>
        <begin position="12"/>
        <end position="31"/>
    </location>
</feature>
<evidence type="ECO:0000313" key="2">
    <source>
        <dbReference type="EMBL" id="RNA31377.1"/>
    </source>
</evidence>
<sequence length="70" mass="8136">MSSLIQHVFYGYIIYFMAVFCPIASSLWEYFKRIIYTGLLLQGLIFFHRNTNASICKCCVENSLCTKLNP</sequence>
<keyword evidence="1" id="KW-0472">Membrane</keyword>
<dbReference type="EMBL" id="REGN01001950">
    <property type="protein sequence ID" value="RNA31377.1"/>
    <property type="molecule type" value="Genomic_DNA"/>
</dbReference>
<gene>
    <name evidence="2" type="ORF">BpHYR1_017748</name>
</gene>
<keyword evidence="3" id="KW-1185">Reference proteome</keyword>
<evidence type="ECO:0000313" key="3">
    <source>
        <dbReference type="Proteomes" id="UP000276133"/>
    </source>
</evidence>
<organism evidence="2 3">
    <name type="scientific">Brachionus plicatilis</name>
    <name type="common">Marine rotifer</name>
    <name type="synonym">Brachionus muelleri</name>
    <dbReference type="NCBI Taxonomy" id="10195"/>
    <lineage>
        <taxon>Eukaryota</taxon>
        <taxon>Metazoa</taxon>
        <taxon>Spiralia</taxon>
        <taxon>Gnathifera</taxon>
        <taxon>Rotifera</taxon>
        <taxon>Eurotatoria</taxon>
        <taxon>Monogononta</taxon>
        <taxon>Pseudotrocha</taxon>
        <taxon>Ploima</taxon>
        <taxon>Brachionidae</taxon>
        <taxon>Brachionus</taxon>
    </lineage>
</organism>
<keyword evidence="1" id="KW-0812">Transmembrane</keyword>
<keyword evidence="1" id="KW-1133">Transmembrane helix</keyword>